<comment type="caution">
    <text evidence="1">The sequence shown here is derived from an EMBL/GenBank/DDBJ whole genome shotgun (WGS) entry which is preliminary data.</text>
</comment>
<dbReference type="OrthoDB" id="2992578at2759"/>
<proteinExistence type="predicted"/>
<accession>A0A8H6Y3G5</accession>
<protein>
    <submittedName>
        <fullName evidence="1">Uncharacterized protein</fullName>
    </submittedName>
</protein>
<dbReference type="EMBL" id="JACAZI010000009">
    <property type="protein sequence ID" value="KAF7351977.1"/>
    <property type="molecule type" value="Genomic_DNA"/>
</dbReference>
<sequence>MSSTTTKRSCFIGIHKAPPNLSREGFETKAGAIVDAIVALPVVQKNLLKLEIISQNTLMGKHMEVLGLPEPAPTVLMSFEYESLDNLDAMLKDPALRKVFEESDDFGFRKHATAYAADVYTKVDVSDVTAGATVIGVFTSPPQFSEDQLRQKIKEVMDSITDQSIQNLFSYYSVWMQNDAVEEHLLALGFPAPKPLVVVRCETQHLNHMKEIFEHSEVSRLAKELIRDLGFHRDSDSVTESCCFSGDVATKLNNY</sequence>
<keyword evidence="2" id="KW-1185">Reference proteome</keyword>
<gene>
    <name evidence="1" type="ORF">MVEN_01159900</name>
</gene>
<dbReference type="AlphaFoldDB" id="A0A8H6Y3G5"/>
<dbReference type="Proteomes" id="UP000620124">
    <property type="component" value="Unassembled WGS sequence"/>
</dbReference>
<evidence type="ECO:0000313" key="1">
    <source>
        <dbReference type="EMBL" id="KAF7351977.1"/>
    </source>
</evidence>
<reference evidence="1" key="1">
    <citation type="submission" date="2020-05" db="EMBL/GenBank/DDBJ databases">
        <title>Mycena genomes resolve the evolution of fungal bioluminescence.</title>
        <authorList>
            <person name="Tsai I.J."/>
        </authorList>
    </citation>
    <scope>NUCLEOTIDE SEQUENCE</scope>
    <source>
        <strain evidence="1">CCC161011</strain>
    </source>
</reference>
<name>A0A8H6Y3G5_9AGAR</name>
<organism evidence="1 2">
    <name type="scientific">Mycena venus</name>
    <dbReference type="NCBI Taxonomy" id="2733690"/>
    <lineage>
        <taxon>Eukaryota</taxon>
        <taxon>Fungi</taxon>
        <taxon>Dikarya</taxon>
        <taxon>Basidiomycota</taxon>
        <taxon>Agaricomycotina</taxon>
        <taxon>Agaricomycetes</taxon>
        <taxon>Agaricomycetidae</taxon>
        <taxon>Agaricales</taxon>
        <taxon>Marasmiineae</taxon>
        <taxon>Mycenaceae</taxon>
        <taxon>Mycena</taxon>
    </lineage>
</organism>
<evidence type="ECO:0000313" key="2">
    <source>
        <dbReference type="Proteomes" id="UP000620124"/>
    </source>
</evidence>